<comment type="caution">
    <text evidence="2">The sequence shown here is derived from an EMBL/GenBank/DDBJ whole genome shotgun (WGS) entry which is preliminary data.</text>
</comment>
<reference evidence="2 3" key="1">
    <citation type="journal article" date="2019" name="Commun. Biol.">
        <title>The bagworm genome reveals a unique fibroin gene that provides high tensile strength.</title>
        <authorList>
            <person name="Kono N."/>
            <person name="Nakamura H."/>
            <person name="Ohtoshi R."/>
            <person name="Tomita M."/>
            <person name="Numata K."/>
            <person name="Arakawa K."/>
        </authorList>
    </citation>
    <scope>NUCLEOTIDE SEQUENCE [LARGE SCALE GENOMIC DNA]</scope>
</reference>
<evidence type="ECO:0000256" key="1">
    <source>
        <dbReference type="SAM" id="MobiDB-lite"/>
    </source>
</evidence>
<proteinExistence type="predicted"/>
<dbReference type="EMBL" id="BGZK01000126">
    <property type="protein sequence ID" value="GBP21259.1"/>
    <property type="molecule type" value="Genomic_DNA"/>
</dbReference>
<evidence type="ECO:0000313" key="3">
    <source>
        <dbReference type="Proteomes" id="UP000299102"/>
    </source>
</evidence>
<name>A0A4C1U4P0_EUMVA</name>
<feature type="region of interest" description="Disordered" evidence="1">
    <location>
        <begin position="281"/>
        <end position="303"/>
    </location>
</feature>
<organism evidence="2 3">
    <name type="scientific">Eumeta variegata</name>
    <name type="common">Bagworm moth</name>
    <name type="synonym">Eumeta japonica</name>
    <dbReference type="NCBI Taxonomy" id="151549"/>
    <lineage>
        <taxon>Eukaryota</taxon>
        <taxon>Metazoa</taxon>
        <taxon>Ecdysozoa</taxon>
        <taxon>Arthropoda</taxon>
        <taxon>Hexapoda</taxon>
        <taxon>Insecta</taxon>
        <taxon>Pterygota</taxon>
        <taxon>Neoptera</taxon>
        <taxon>Endopterygota</taxon>
        <taxon>Lepidoptera</taxon>
        <taxon>Glossata</taxon>
        <taxon>Ditrysia</taxon>
        <taxon>Tineoidea</taxon>
        <taxon>Psychidae</taxon>
        <taxon>Oiketicinae</taxon>
        <taxon>Eumeta</taxon>
    </lineage>
</organism>
<sequence>MVARMCLRGRRTFGKFEGAHVTRRPSRSYYVCIGRPSARAKKGTKLVKLIECTGGGARPTTLPDRSCRLHSKRAPPYINSGAYRVACPAYWSRRAPRRGPRGWTQTPHLQKLSRRRKGARGHYTRARYDAAPQQFVTSRGGTPAPRAPRPPGTYRTTFGTKLPASQTNTFHDDYVGRNFCVSHNLTLWTLWRARAAEVRKGGAGGAAAALDRGGAPERRSQQPYEHLCETSRRLAWKAISKVFSWYRSRLNIGGLTSFPDFTSSFSMKAISQRSSFGPQLVSLGRDKRSRSSTAGVKLHGPAT</sequence>
<dbReference type="Proteomes" id="UP000299102">
    <property type="component" value="Unassembled WGS sequence"/>
</dbReference>
<feature type="compositionally biased region" description="Basic residues" evidence="1">
    <location>
        <begin position="111"/>
        <end position="121"/>
    </location>
</feature>
<accession>A0A4C1U4P0</accession>
<dbReference type="AlphaFoldDB" id="A0A4C1U4P0"/>
<evidence type="ECO:0000313" key="2">
    <source>
        <dbReference type="EMBL" id="GBP21259.1"/>
    </source>
</evidence>
<feature type="region of interest" description="Disordered" evidence="1">
    <location>
        <begin position="97"/>
        <end position="121"/>
    </location>
</feature>
<protein>
    <submittedName>
        <fullName evidence="2">Uncharacterized protein</fullName>
    </submittedName>
</protein>
<keyword evidence="3" id="KW-1185">Reference proteome</keyword>
<gene>
    <name evidence="2" type="ORF">EVAR_84386_1</name>
</gene>